<sequence length="111" mass="12340">MTGEGQITARPPFLLTLKSFSKGPESSGGDHLSWSIPGTLRNPAVSYSVVSGTMPSKPYLSSDALIFLAILYVSNQHFLGFKMEKKLREKFLSLKYSRKVSESRGNKHLMM</sequence>
<dbReference type="EMBL" id="BPLR01013100">
    <property type="protein sequence ID" value="GIY58748.1"/>
    <property type="molecule type" value="Genomic_DNA"/>
</dbReference>
<protein>
    <submittedName>
        <fullName evidence="2">Uncharacterized protein</fullName>
    </submittedName>
</protein>
<reference evidence="2 3" key="1">
    <citation type="submission" date="2021-06" db="EMBL/GenBank/DDBJ databases">
        <title>Caerostris extrusa draft genome.</title>
        <authorList>
            <person name="Kono N."/>
            <person name="Arakawa K."/>
        </authorList>
    </citation>
    <scope>NUCLEOTIDE SEQUENCE [LARGE SCALE GENOMIC DNA]</scope>
</reference>
<evidence type="ECO:0000256" key="1">
    <source>
        <dbReference type="SAM" id="Phobius"/>
    </source>
</evidence>
<keyword evidence="1" id="KW-0472">Membrane</keyword>
<keyword evidence="1" id="KW-0812">Transmembrane</keyword>
<accession>A0AAV4ULU3</accession>
<evidence type="ECO:0000313" key="3">
    <source>
        <dbReference type="Proteomes" id="UP001054945"/>
    </source>
</evidence>
<dbReference type="AlphaFoldDB" id="A0AAV4ULU3"/>
<evidence type="ECO:0000313" key="2">
    <source>
        <dbReference type="EMBL" id="GIY58748.1"/>
    </source>
</evidence>
<keyword evidence="1" id="KW-1133">Transmembrane helix</keyword>
<keyword evidence="3" id="KW-1185">Reference proteome</keyword>
<gene>
    <name evidence="2" type="ORF">CEXT_256201</name>
</gene>
<comment type="caution">
    <text evidence="2">The sequence shown here is derived from an EMBL/GenBank/DDBJ whole genome shotgun (WGS) entry which is preliminary data.</text>
</comment>
<name>A0AAV4ULU3_CAEEX</name>
<dbReference type="Proteomes" id="UP001054945">
    <property type="component" value="Unassembled WGS sequence"/>
</dbReference>
<organism evidence="2 3">
    <name type="scientific">Caerostris extrusa</name>
    <name type="common">Bark spider</name>
    <name type="synonym">Caerostris bankana</name>
    <dbReference type="NCBI Taxonomy" id="172846"/>
    <lineage>
        <taxon>Eukaryota</taxon>
        <taxon>Metazoa</taxon>
        <taxon>Ecdysozoa</taxon>
        <taxon>Arthropoda</taxon>
        <taxon>Chelicerata</taxon>
        <taxon>Arachnida</taxon>
        <taxon>Araneae</taxon>
        <taxon>Araneomorphae</taxon>
        <taxon>Entelegynae</taxon>
        <taxon>Araneoidea</taxon>
        <taxon>Araneidae</taxon>
        <taxon>Caerostris</taxon>
    </lineage>
</organism>
<feature type="transmembrane region" description="Helical" evidence="1">
    <location>
        <begin position="64"/>
        <end position="81"/>
    </location>
</feature>
<proteinExistence type="predicted"/>